<comment type="pathway">
    <text evidence="1 7">Pyrimidine metabolism; UMP biosynthesis via de novo pathway; (S)-dihydroorotate from bicarbonate: step 2/3.</text>
</comment>
<feature type="binding site" evidence="7">
    <location>
        <position position="177"/>
    </location>
    <ligand>
        <name>L-aspartate</name>
        <dbReference type="ChEBI" id="CHEBI:29991"/>
    </ligand>
</feature>
<gene>
    <name evidence="7" type="primary">pyrB</name>
    <name evidence="10" type="ORF">AU252_21000</name>
</gene>
<feature type="binding site" evidence="7">
    <location>
        <position position="82"/>
    </location>
    <ligand>
        <name>L-aspartate</name>
        <dbReference type="ChEBI" id="CHEBI:29991"/>
    </ligand>
</feature>
<dbReference type="KEGG" id="psul:AU252_21000"/>
<evidence type="ECO:0000256" key="4">
    <source>
        <dbReference type="ARBA" id="ARBA00022975"/>
    </source>
</evidence>
<sequence>MKHLLSTEDLSLANAIRILDTAEEMAAVGDREVKKLPALRGRTVVNLFFEDSTRTRISFEAAAKRLSADVINFAAKGSSVSKGESLKDTAQTLAAMGADAVVIRHWASGAPHRLAATDWIDAAVINAGDGTHEHPTQALLDAFTMRRHWSKLAGSASTGADLKGMRVAIAGDVLHSRVARSNVWLLRTLGADVTLVAPPTLLPIGVEHWPCKVSYNMDDTLAQGVDAVMMLRVQGERMNASFFPSTREYSRRWGFDDNRLRALDSLGLKDTIIMHPGPMNRGLEISSAAADSPRSTVLAQVRNGVSVRMATLYLLLSGDTREPAASAGAATNTVRTNTAHTNAARSNAAHSTKESN</sequence>
<feature type="binding site" evidence="7">
    <location>
        <position position="134"/>
    </location>
    <ligand>
        <name>carbamoyl phosphate</name>
        <dbReference type="ChEBI" id="CHEBI:58228"/>
    </ligand>
</feature>
<dbReference type="NCBIfam" id="NF002032">
    <property type="entry name" value="PRK00856.1"/>
    <property type="match status" value="1"/>
</dbReference>
<feature type="binding site" evidence="7">
    <location>
        <position position="232"/>
    </location>
    <ligand>
        <name>L-aspartate</name>
        <dbReference type="ChEBI" id="CHEBI:29991"/>
    </ligand>
</feature>
<reference evidence="10 11" key="1">
    <citation type="submission" date="2015-12" db="EMBL/GenBank/DDBJ databases">
        <authorList>
            <person name="Shamseldin A."/>
            <person name="Moawad H."/>
            <person name="Abd El-Rahim W.M."/>
            <person name="Sadowsky M.J."/>
        </authorList>
    </citation>
    <scope>NUCLEOTIDE SEQUENCE [LARGE SCALE GENOMIC DNA]</scope>
    <source>
        <strain evidence="10 11">Ar51</strain>
    </source>
</reference>
<dbReference type="AlphaFoldDB" id="A0A0U3PLV7"/>
<dbReference type="SUPFAM" id="SSF53671">
    <property type="entry name" value="Aspartate/ornithine carbamoyltransferase"/>
    <property type="match status" value="1"/>
</dbReference>
<dbReference type="GO" id="GO:0006520">
    <property type="term" value="P:amino acid metabolic process"/>
    <property type="evidence" value="ECO:0007669"/>
    <property type="project" value="InterPro"/>
</dbReference>
<feature type="binding site" evidence="7">
    <location>
        <position position="277"/>
    </location>
    <ligand>
        <name>carbamoyl phosphate</name>
        <dbReference type="ChEBI" id="CHEBI:58228"/>
    </ligand>
</feature>
<evidence type="ECO:0000256" key="7">
    <source>
        <dbReference type="HAMAP-Rule" id="MF_00001"/>
    </source>
</evidence>
<evidence type="ECO:0000313" key="10">
    <source>
        <dbReference type="EMBL" id="ALV43336.1"/>
    </source>
</evidence>
<organism evidence="10">
    <name type="scientific">Pseudarthrobacter sulfonivorans</name>
    <dbReference type="NCBI Taxonomy" id="121292"/>
    <lineage>
        <taxon>Bacteria</taxon>
        <taxon>Bacillati</taxon>
        <taxon>Actinomycetota</taxon>
        <taxon>Actinomycetes</taxon>
        <taxon>Micrococcales</taxon>
        <taxon>Micrococcaceae</taxon>
        <taxon>Pseudarthrobacter</taxon>
    </lineage>
</organism>
<evidence type="ECO:0000313" key="11">
    <source>
        <dbReference type="Proteomes" id="UP000065151"/>
    </source>
</evidence>
<dbReference type="UniPathway" id="UPA00070">
    <property type="reaction ID" value="UER00116"/>
</dbReference>
<feature type="domain" description="Aspartate/ornithine carbamoyltransferase Asp/Orn-binding" evidence="8">
    <location>
        <begin position="163"/>
        <end position="314"/>
    </location>
</feature>
<evidence type="ECO:0000259" key="9">
    <source>
        <dbReference type="Pfam" id="PF02729"/>
    </source>
</evidence>
<feature type="binding site" evidence="7">
    <location>
        <position position="104"/>
    </location>
    <ligand>
        <name>carbamoyl phosphate</name>
        <dbReference type="ChEBI" id="CHEBI:58228"/>
    </ligand>
</feature>
<comment type="similarity">
    <text evidence="2 7">Belongs to the aspartate/ornithine carbamoyltransferase superfamily. ATCase family.</text>
</comment>
<evidence type="ECO:0000259" key="8">
    <source>
        <dbReference type="Pfam" id="PF00185"/>
    </source>
</evidence>
<feature type="binding site" evidence="7">
    <location>
        <position position="278"/>
    </location>
    <ligand>
        <name>carbamoyl phosphate</name>
        <dbReference type="ChEBI" id="CHEBI:58228"/>
    </ligand>
</feature>
<dbReference type="EC" id="2.1.3.2" evidence="7"/>
<dbReference type="EMBL" id="CP013747">
    <property type="protein sequence ID" value="ALV43336.1"/>
    <property type="molecule type" value="Genomic_DNA"/>
</dbReference>
<dbReference type="Proteomes" id="UP000065151">
    <property type="component" value="Chromosome"/>
</dbReference>
<evidence type="ECO:0000256" key="2">
    <source>
        <dbReference type="ARBA" id="ARBA00008896"/>
    </source>
</evidence>
<accession>A0A0U3PLV7</accession>
<dbReference type="HAMAP" id="MF_00001">
    <property type="entry name" value="Asp_carb_tr"/>
    <property type="match status" value="1"/>
</dbReference>
<evidence type="ECO:0000256" key="1">
    <source>
        <dbReference type="ARBA" id="ARBA00004852"/>
    </source>
</evidence>
<keyword evidence="4 7" id="KW-0665">Pyrimidine biosynthesis</keyword>
<dbReference type="InterPro" id="IPR006130">
    <property type="entry name" value="Asp/Orn_carbamoylTrfase"/>
</dbReference>
<feature type="domain" description="Aspartate/ornithine carbamoyltransferase carbamoyl-P binding" evidence="9">
    <location>
        <begin position="2"/>
        <end position="146"/>
    </location>
</feature>
<dbReference type="RefSeq" id="WP_058932370.1">
    <property type="nucleotide sequence ID" value="NZ_CP013747.1"/>
</dbReference>
<dbReference type="Pfam" id="PF00185">
    <property type="entry name" value="OTCace"/>
    <property type="match status" value="1"/>
</dbReference>
<dbReference type="STRING" id="121292.AU252_21000"/>
<dbReference type="Pfam" id="PF02729">
    <property type="entry name" value="OTCace_N"/>
    <property type="match status" value="1"/>
</dbReference>
<dbReference type="InterPro" id="IPR036901">
    <property type="entry name" value="Asp/Orn_carbamoylTrfase_sf"/>
</dbReference>
<comment type="function">
    <text evidence="5 7">Catalyzes the condensation of carbamoyl phosphate and aspartate to form carbamoyl aspartate and inorganic phosphate, the committed step in the de novo pyrimidine nucleotide biosynthesis pathway.</text>
</comment>
<dbReference type="InterPro" id="IPR002082">
    <property type="entry name" value="Asp_carbamoyltransf"/>
</dbReference>
<name>A0A0U3PLV7_9MICC</name>
<dbReference type="GO" id="GO:0016597">
    <property type="term" value="F:amino acid binding"/>
    <property type="evidence" value="ECO:0007669"/>
    <property type="project" value="InterPro"/>
</dbReference>
<dbReference type="InterPro" id="IPR006132">
    <property type="entry name" value="Asp/Orn_carbamoyltranf_P-bd"/>
</dbReference>
<dbReference type="FunFam" id="3.40.50.1370:FF:000007">
    <property type="entry name" value="Aspartate carbamoyltransferase"/>
    <property type="match status" value="1"/>
</dbReference>
<dbReference type="NCBIfam" id="TIGR00670">
    <property type="entry name" value="asp_carb_tr"/>
    <property type="match status" value="1"/>
</dbReference>
<evidence type="ECO:0000256" key="6">
    <source>
        <dbReference type="ARBA" id="ARBA00048859"/>
    </source>
</evidence>
<dbReference type="PANTHER" id="PTHR45753:SF6">
    <property type="entry name" value="ASPARTATE CARBAMOYLTRANSFERASE"/>
    <property type="match status" value="1"/>
</dbReference>
<dbReference type="GO" id="GO:0006207">
    <property type="term" value="P:'de novo' pyrimidine nucleobase biosynthetic process"/>
    <property type="evidence" value="ECO:0007669"/>
    <property type="project" value="InterPro"/>
</dbReference>
<evidence type="ECO:0000256" key="3">
    <source>
        <dbReference type="ARBA" id="ARBA00022679"/>
    </source>
</evidence>
<dbReference type="PROSITE" id="PS00097">
    <property type="entry name" value="CARBAMOYLTRANSFERASE"/>
    <property type="match status" value="1"/>
</dbReference>
<dbReference type="GO" id="GO:0004070">
    <property type="term" value="F:aspartate carbamoyltransferase activity"/>
    <property type="evidence" value="ECO:0007669"/>
    <property type="project" value="UniProtKB-UniRule"/>
</dbReference>
<feature type="binding site" evidence="7">
    <location>
        <position position="137"/>
    </location>
    <ligand>
        <name>carbamoyl phosphate</name>
        <dbReference type="ChEBI" id="CHEBI:58228"/>
    </ligand>
</feature>
<dbReference type="InterPro" id="IPR006131">
    <property type="entry name" value="Asp_carbamoyltransf_Asp/Orn-bd"/>
</dbReference>
<comment type="subunit">
    <text evidence="7">Heterododecamer (2C3:3R2) of six catalytic PyrB chains organized as two trimers (C3), and six regulatory PyrI chains organized as three dimers (R2).</text>
</comment>
<dbReference type="PRINTS" id="PR00101">
    <property type="entry name" value="ATCASE"/>
</dbReference>
<proteinExistence type="inferred from homology"/>
<keyword evidence="3 7" id="KW-0808">Transferase</keyword>
<dbReference type="GO" id="GO:0044205">
    <property type="term" value="P:'de novo' UMP biosynthetic process"/>
    <property type="evidence" value="ECO:0007669"/>
    <property type="project" value="UniProtKB-UniRule"/>
</dbReference>
<dbReference type="GO" id="GO:0005829">
    <property type="term" value="C:cytosol"/>
    <property type="evidence" value="ECO:0007669"/>
    <property type="project" value="TreeGrafter"/>
</dbReference>
<dbReference type="Gene3D" id="3.40.50.1370">
    <property type="entry name" value="Aspartate/ornithine carbamoyltransferase"/>
    <property type="match status" value="2"/>
</dbReference>
<dbReference type="PANTHER" id="PTHR45753">
    <property type="entry name" value="ORNITHINE CARBAMOYLTRANSFERASE, MITOCHONDRIAL"/>
    <property type="match status" value="1"/>
</dbReference>
<dbReference type="FunFam" id="3.40.50.1370:FF:000012">
    <property type="entry name" value="Aspartate carbamoyltransferase"/>
    <property type="match status" value="1"/>
</dbReference>
<protein>
    <recommendedName>
        <fullName evidence="7">Aspartate carbamoyltransferase</fullName>
        <ecNumber evidence="7">2.1.3.2</ecNumber>
    </recommendedName>
    <alternativeName>
        <fullName evidence="7">Aspartate transcarbamylase</fullName>
        <shortName evidence="7">ATCase</shortName>
    </alternativeName>
</protein>
<dbReference type="PRINTS" id="PR00100">
    <property type="entry name" value="AOTCASE"/>
</dbReference>
<comment type="catalytic activity">
    <reaction evidence="6 7">
        <text>carbamoyl phosphate + L-aspartate = N-carbamoyl-L-aspartate + phosphate + H(+)</text>
        <dbReference type="Rhea" id="RHEA:20013"/>
        <dbReference type="ChEBI" id="CHEBI:15378"/>
        <dbReference type="ChEBI" id="CHEBI:29991"/>
        <dbReference type="ChEBI" id="CHEBI:32814"/>
        <dbReference type="ChEBI" id="CHEBI:43474"/>
        <dbReference type="ChEBI" id="CHEBI:58228"/>
        <dbReference type="EC" id="2.1.3.2"/>
    </reaction>
</comment>
<feature type="binding site" evidence="7">
    <location>
        <position position="55"/>
    </location>
    <ligand>
        <name>carbamoyl phosphate</name>
        <dbReference type="ChEBI" id="CHEBI:58228"/>
    </ligand>
</feature>
<evidence type="ECO:0000256" key="5">
    <source>
        <dbReference type="ARBA" id="ARBA00043884"/>
    </source>
</evidence>
<feature type="binding site" evidence="7">
    <location>
        <position position="54"/>
    </location>
    <ligand>
        <name>carbamoyl phosphate</name>
        <dbReference type="ChEBI" id="CHEBI:58228"/>
    </ligand>
</feature>